<protein>
    <submittedName>
        <fullName evidence="1">DUF721 domain-containing protein</fullName>
    </submittedName>
</protein>
<dbReference type="AlphaFoldDB" id="A0A7V5U223"/>
<dbReference type="EMBL" id="DROK01000066">
    <property type="protein sequence ID" value="HHI96675.1"/>
    <property type="molecule type" value="Genomic_DNA"/>
</dbReference>
<dbReference type="Pfam" id="PF05258">
    <property type="entry name" value="DciA"/>
    <property type="match status" value="1"/>
</dbReference>
<proteinExistence type="predicted"/>
<organism evidence="1">
    <name type="scientific">Thermodesulfatator atlanticus</name>
    <dbReference type="NCBI Taxonomy" id="501497"/>
    <lineage>
        <taxon>Bacteria</taxon>
        <taxon>Pseudomonadati</taxon>
        <taxon>Thermodesulfobacteriota</taxon>
        <taxon>Thermodesulfobacteria</taxon>
        <taxon>Thermodesulfobacteriales</taxon>
        <taxon>Thermodesulfatatoraceae</taxon>
        <taxon>Thermodesulfatator</taxon>
    </lineage>
</organism>
<dbReference type="PANTHER" id="PTHR36456">
    <property type="entry name" value="UPF0232 PROTEIN SCO3875"/>
    <property type="match status" value="1"/>
</dbReference>
<dbReference type="InterPro" id="IPR007922">
    <property type="entry name" value="DciA-like"/>
</dbReference>
<accession>A0A7V5U223</accession>
<feature type="non-terminal residue" evidence="1">
    <location>
        <position position="134"/>
    </location>
</feature>
<reference evidence="1" key="1">
    <citation type="journal article" date="2020" name="mSystems">
        <title>Genome- and Community-Level Interaction Insights into Carbon Utilization and Element Cycling Functions of Hydrothermarchaeota in Hydrothermal Sediment.</title>
        <authorList>
            <person name="Zhou Z."/>
            <person name="Liu Y."/>
            <person name="Xu W."/>
            <person name="Pan J."/>
            <person name="Luo Z.H."/>
            <person name="Li M."/>
        </authorList>
    </citation>
    <scope>NUCLEOTIDE SEQUENCE [LARGE SCALE GENOMIC DNA]</scope>
    <source>
        <strain evidence="1">HyVt-533</strain>
    </source>
</reference>
<sequence length="134" mass="15556">MEEVAKILERIWAAPKWQKGLKAARILDHWPNLVGEAVARAARPRGIARGVLIVEVQDHIWLQRLRFEEQKILSRLNEAAGETLFEGIKFVLQRGALRPARPKKPKRVFSDQLVRRFREEISVIEDAELREAFL</sequence>
<dbReference type="PANTHER" id="PTHR36456:SF1">
    <property type="entry name" value="UPF0232 PROTEIN SCO3875"/>
    <property type="match status" value="1"/>
</dbReference>
<dbReference type="Proteomes" id="UP000886101">
    <property type="component" value="Unassembled WGS sequence"/>
</dbReference>
<evidence type="ECO:0000313" key="1">
    <source>
        <dbReference type="EMBL" id="HHI96675.1"/>
    </source>
</evidence>
<comment type="caution">
    <text evidence="1">The sequence shown here is derived from an EMBL/GenBank/DDBJ whole genome shotgun (WGS) entry which is preliminary data.</text>
</comment>
<gene>
    <name evidence="1" type="ORF">ENJ96_02360</name>
</gene>
<name>A0A7V5U223_9BACT</name>